<dbReference type="SUPFAM" id="SSF82607">
    <property type="entry name" value="YbaB-like"/>
    <property type="match status" value="1"/>
</dbReference>
<gene>
    <name evidence="1" type="ORF">GCM10017774_43140</name>
</gene>
<evidence type="ECO:0000313" key="1">
    <source>
        <dbReference type="EMBL" id="GHH44123.1"/>
    </source>
</evidence>
<name>A0ABQ3MHP4_9PSEU</name>
<reference evidence="2" key="1">
    <citation type="journal article" date="2019" name="Int. J. Syst. Evol. Microbiol.">
        <title>The Global Catalogue of Microorganisms (GCM) 10K type strain sequencing project: providing services to taxonomists for standard genome sequencing and annotation.</title>
        <authorList>
            <consortium name="The Broad Institute Genomics Platform"/>
            <consortium name="The Broad Institute Genome Sequencing Center for Infectious Disease"/>
            <person name="Wu L."/>
            <person name="Ma J."/>
        </authorList>
    </citation>
    <scope>NUCLEOTIDE SEQUENCE [LARGE SCALE GENOMIC DNA]</scope>
    <source>
        <strain evidence="2">CGMCC 4.7367</strain>
    </source>
</reference>
<keyword evidence="2" id="KW-1185">Reference proteome</keyword>
<dbReference type="Gene3D" id="3.30.1310.10">
    <property type="entry name" value="Nucleoid-associated protein YbaB-like domain"/>
    <property type="match status" value="1"/>
</dbReference>
<comment type="caution">
    <text evidence="1">The sequence shown here is derived from an EMBL/GenBank/DDBJ whole genome shotgun (WGS) entry which is preliminary data.</text>
</comment>
<evidence type="ECO:0000313" key="2">
    <source>
        <dbReference type="Proteomes" id="UP000605568"/>
    </source>
</evidence>
<dbReference type="RefSeq" id="WP_191300229.1">
    <property type="nucleotide sequence ID" value="NZ_BNAR01000006.1"/>
</dbReference>
<accession>A0ABQ3MHP4</accession>
<dbReference type="Pfam" id="PF02575">
    <property type="entry name" value="YbaB_DNA_bd"/>
    <property type="match status" value="1"/>
</dbReference>
<dbReference type="Proteomes" id="UP000605568">
    <property type="component" value="Unassembled WGS sequence"/>
</dbReference>
<organism evidence="1 2">
    <name type="scientific">Lentzea cavernae</name>
    <dbReference type="NCBI Taxonomy" id="2020703"/>
    <lineage>
        <taxon>Bacteria</taxon>
        <taxon>Bacillati</taxon>
        <taxon>Actinomycetota</taxon>
        <taxon>Actinomycetes</taxon>
        <taxon>Pseudonocardiales</taxon>
        <taxon>Pseudonocardiaceae</taxon>
        <taxon>Lentzea</taxon>
    </lineage>
</organism>
<protein>
    <submittedName>
        <fullName evidence="1">Uncharacterized protein</fullName>
    </submittedName>
</protein>
<dbReference type="InterPro" id="IPR036894">
    <property type="entry name" value="YbaB-like_sf"/>
</dbReference>
<proteinExistence type="predicted"/>
<sequence>MNRSDTDLTGRLAEYARLAGRLRRVQDGITDVRATADSDDGLVHAVVGGRGELLELELDQRIFREQDAATLARKIVETVRDAAAEAERDAAGIAEKLMPQQKPGAAADSMFGPVLSMLDEGPQTWSRR</sequence>
<dbReference type="InterPro" id="IPR004401">
    <property type="entry name" value="YbaB/EbfC"/>
</dbReference>
<dbReference type="EMBL" id="BNAR01000006">
    <property type="protein sequence ID" value="GHH44123.1"/>
    <property type="molecule type" value="Genomic_DNA"/>
</dbReference>